<dbReference type="EMBL" id="SJZI01000050">
    <property type="protein sequence ID" value="TCJ12459.1"/>
    <property type="molecule type" value="Genomic_DNA"/>
</dbReference>
<evidence type="ECO:0000313" key="3">
    <source>
        <dbReference type="Proteomes" id="UP000295334"/>
    </source>
</evidence>
<keyword evidence="3" id="KW-1185">Reference proteome</keyword>
<accession>A0A4R1B8N9</accession>
<evidence type="ECO:0000256" key="1">
    <source>
        <dbReference type="SAM" id="MobiDB-lite"/>
    </source>
</evidence>
<proteinExistence type="predicted"/>
<dbReference type="Proteomes" id="UP000295334">
    <property type="component" value="Unassembled WGS sequence"/>
</dbReference>
<feature type="region of interest" description="Disordered" evidence="1">
    <location>
        <begin position="66"/>
        <end position="90"/>
    </location>
</feature>
<evidence type="ECO:0000313" key="2">
    <source>
        <dbReference type="EMBL" id="TCJ12459.1"/>
    </source>
</evidence>
<comment type="caution">
    <text evidence="2">The sequence shown here is derived from an EMBL/GenBank/DDBJ whole genome shotgun (WGS) entry which is preliminary data.</text>
</comment>
<organism evidence="2 3">
    <name type="scientific">Flaviaesturariibacter flavus</name>
    <dbReference type="NCBI Taxonomy" id="2502780"/>
    <lineage>
        <taxon>Bacteria</taxon>
        <taxon>Pseudomonadati</taxon>
        <taxon>Bacteroidota</taxon>
        <taxon>Chitinophagia</taxon>
        <taxon>Chitinophagales</taxon>
        <taxon>Chitinophagaceae</taxon>
        <taxon>Flaviaestuariibacter</taxon>
    </lineage>
</organism>
<name>A0A4R1B8N9_9BACT</name>
<gene>
    <name evidence="2" type="ORF">EPD60_14380</name>
</gene>
<reference evidence="2 3" key="1">
    <citation type="submission" date="2019-03" db="EMBL/GenBank/DDBJ databases">
        <authorList>
            <person name="Kim M.K.M."/>
        </authorList>
    </citation>
    <scope>NUCLEOTIDE SEQUENCE [LARGE SCALE GENOMIC DNA]</scope>
    <source>
        <strain evidence="2 3">17J68-12</strain>
    </source>
</reference>
<dbReference type="OrthoDB" id="677920at2"/>
<dbReference type="AlphaFoldDB" id="A0A4R1B8N9"/>
<feature type="compositionally biased region" description="Basic and acidic residues" evidence="1">
    <location>
        <begin position="77"/>
        <end position="90"/>
    </location>
</feature>
<sequence>MSTYFFRTNIHGLGNIAAVKLQLDRMEQSGEIEKWHLDINNPEAPLEIVTNQLTPELVKHRIREMGVDADFSTPPESRGERTQERAPGKP</sequence>
<protein>
    <submittedName>
        <fullName evidence="2">Uncharacterized protein</fullName>
    </submittedName>
</protein>
<dbReference type="RefSeq" id="WP_131450218.1">
    <property type="nucleotide sequence ID" value="NZ_SJZI01000050.1"/>
</dbReference>